<evidence type="ECO:0000313" key="1">
    <source>
        <dbReference type="EMBL" id="WKN40181.1"/>
    </source>
</evidence>
<organism evidence="1">
    <name type="scientific">Roseihalotalea indica</name>
    <dbReference type="NCBI Taxonomy" id="2867963"/>
    <lineage>
        <taxon>Bacteria</taxon>
        <taxon>Pseudomonadati</taxon>
        <taxon>Bacteroidota</taxon>
        <taxon>Cytophagia</taxon>
        <taxon>Cytophagales</taxon>
        <taxon>Catalimonadaceae</taxon>
        <taxon>Roseihalotalea</taxon>
    </lineage>
</organism>
<sequence>MNAERLARLHEFLRETPNDPFTLYAIATEYATADAAQARVYYEKLLNEHPDYVATYYHAAKLFLDANEPDLAEATFKKGIAVAQSQNEHLALRELQNAYNEFLFDE</sequence>
<dbReference type="AlphaFoldDB" id="A0AA49JKA3"/>
<gene>
    <name evidence="1" type="ORF">K4G66_15915</name>
</gene>
<reference evidence="1" key="2">
    <citation type="journal article" date="2024" name="Antonie Van Leeuwenhoek">
        <title>Roseihalotalea indica gen. nov., sp. nov., a halophilic Bacteroidetes from mesopelagic Southwest Indian Ocean with higher carbohydrate metabolic potential.</title>
        <authorList>
            <person name="Chen B."/>
            <person name="Zhang M."/>
            <person name="Lin D."/>
            <person name="Ye J."/>
            <person name="Tang K."/>
        </authorList>
    </citation>
    <scope>NUCLEOTIDE SEQUENCE</scope>
    <source>
        <strain evidence="1">TK19036</strain>
    </source>
</reference>
<name>A0AA49JKA3_9BACT</name>
<dbReference type="EMBL" id="CP120682">
    <property type="protein sequence ID" value="WKN40181.1"/>
    <property type="molecule type" value="Genomic_DNA"/>
</dbReference>
<dbReference type="Pfam" id="PF14559">
    <property type="entry name" value="TPR_19"/>
    <property type="match status" value="1"/>
</dbReference>
<proteinExistence type="predicted"/>
<reference evidence="1" key="1">
    <citation type="journal article" date="2023" name="Comput. Struct. Biotechnol. J.">
        <title>Discovery of a novel marine Bacteroidetes with a rich repertoire of carbohydrate-active enzymes.</title>
        <authorList>
            <person name="Chen B."/>
            <person name="Liu G."/>
            <person name="Chen Q."/>
            <person name="Wang H."/>
            <person name="Liu L."/>
            <person name="Tang K."/>
        </authorList>
    </citation>
    <scope>NUCLEOTIDE SEQUENCE</scope>
    <source>
        <strain evidence="1">TK19036</strain>
    </source>
</reference>
<dbReference type="Gene3D" id="1.25.40.10">
    <property type="entry name" value="Tetratricopeptide repeat domain"/>
    <property type="match status" value="1"/>
</dbReference>
<dbReference type="SUPFAM" id="SSF48452">
    <property type="entry name" value="TPR-like"/>
    <property type="match status" value="1"/>
</dbReference>
<protein>
    <submittedName>
        <fullName evidence="1">Tetratricopeptide repeat protein</fullName>
    </submittedName>
</protein>
<accession>A0AA49JKA3</accession>
<dbReference type="InterPro" id="IPR011990">
    <property type="entry name" value="TPR-like_helical_dom_sf"/>
</dbReference>